<comment type="similarity">
    <text evidence="6">Belongs to the RbsD / FucU family. RbsD subfamily.</text>
</comment>
<dbReference type="HAMAP" id="MF_01661">
    <property type="entry name" value="D_rib_pyranase"/>
    <property type="match status" value="1"/>
</dbReference>
<evidence type="ECO:0000256" key="5">
    <source>
        <dbReference type="ARBA" id="ARBA00023277"/>
    </source>
</evidence>
<keyword evidence="3 6" id="KW-0963">Cytoplasm</keyword>
<protein>
    <recommendedName>
        <fullName evidence="2 6">D-ribose pyranase</fullName>
        <ecNumber evidence="2 6">5.4.99.62</ecNumber>
    </recommendedName>
</protein>
<feature type="binding site" evidence="6">
    <location>
        <position position="98"/>
    </location>
    <ligand>
        <name>substrate</name>
    </ligand>
</feature>
<comment type="pathway">
    <text evidence="6">Carbohydrate metabolism; D-ribose degradation; D-ribose 5-phosphate from beta-D-ribopyranose: step 1/2.</text>
</comment>
<feature type="binding site" evidence="6">
    <location>
        <position position="28"/>
    </location>
    <ligand>
        <name>substrate</name>
    </ligand>
</feature>
<dbReference type="RefSeq" id="WP_092493513.1">
    <property type="nucleotide sequence ID" value="NZ_FNKD01000003.1"/>
</dbReference>
<evidence type="ECO:0000256" key="3">
    <source>
        <dbReference type="ARBA" id="ARBA00022490"/>
    </source>
</evidence>
<proteinExistence type="inferred from homology"/>
<dbReference type="GO" id="GO:0016872">
    <property type="term" value="F:intramolecular lyase activity"/>
    <property type="evidence" value="ECO:0007669"/>
    <property type="project" value="UniProtKB-UniRule"/>
</dbReference>
<dbReference type="UniPathway" id="UPA00916">
    <property type="reaction ID" value="UER00888"/>
</dbReference>
<gene>
    <name evidence="6" type="primary">rbsD</name>
    <name evidence="7" type="ORF">SAMN05216231_2718</name>
</gene>
<dbReference type="NCBIfam" id="NF008761">
    <property type="entry name" value="PRK11797.1"/>
    <property type="match status" value="1"/>
</dbReference>
<dbReference type="PANTHER" id="PTHR37831:SF1">
    <property type="entry name" value="D-RIBOSE PYRANASE"/>
    <property type="match status" value="1"/>
</dbReference>
<evidence type="ECO:0000256" key="1">
    <source>
        <dbReference type="ARBA" id="ARBA00000223"/>
    </source>
</evidence>
<dbReference type="AlphaFoldDB" id="A0A1H1E4N4"/>
<sequence length="131" mass="14419">MKKSGILNRDIATALARLGHTDTIVIGDCGLPIPNEVPCIDLSLEFGTPKFTSVLKAVSADMMIEEMTFASEIKDNNKALYDEISEEYKDIPKNYITHENLKKETGNSQVIIRTGEATPFANVILKSGVIF</sequence>
<dbReference type="PANTHER" id="PTHR37831">
    <property type="entry name" value="D-RIBOSE PYRANASE"/>
    <property type="match status" value="1"/>
</dbReference>
<evidence type="ECO:0000256" key="2">
    <source>
        <dbReference type="ARBA" id="ARBA00012862"/>
    </source>
</evidence>
<dbReference type="EC" id="5.4.99.62" evidence="2 6"/>
<reference evidence="7 8" key="1">
    <citation type="submission" date="2016-10" db="EMBL/GenBank/DDBJ databases">
        <authorList>
            <person name="de Groot N.N."/>
        </authorList>
    </citation>
    <scope>NUCLEOTIDE SEQUENCE [LARGE SCALE GENOMIC DNA]</scope>
    <source>
        <strain evidence="7 8">CGMCC 1.10449</strain>
    </source>
</reference>
<dbReference type="InterPro" id="IPR023750">
    <property type="entry name" value="RbsD-like_sf"/>
</dbReference>
<dbReference type="GO" id="GO:0062193">
    <property type="term" value="F:D-ribose pyranase activity"/>
    <property type="evidence" value="ECO:0007669"/>
    <property type="project" value="UniProtKB-EC"/>
</dbReference>
<dbReference type="STRING" id="553311.SAMN05216231_2718"/>
<dbReference type="InterPro" id="IPR023064">
    <property type="entry name" value="D-ribose_pyranase"/>
</dbReference>
<evidence type="ECO:0000313" key="7">
    <source>
        <dbReference type="EMBL" id="SDQ83560.1"/>
    </source>
</evidence>
<dbReference type="GO" id="GO:0048029">
    <property type="term" value="F:monosaccharide binding"/>
    <property type="evidence" value="ECO:0007669"/>
    <property type="project" value="InterPro"/>
</dbReference>
<dbReference type="Gene3D" id="3.40.1650.10">
    <property type="entry name" value="RbsD-like domain"/>
    <property type="match status" value="1"/>
</dbReference>
<comment type="catalytic activity">
    <reaction evidence="1 6">
        <text>beta-D-ribopyranose = beta-D-ribofuranose</text>
        <dbReference type="Rhea" id="RHEA:25432"/>
        <dbReference type="ChEBI" id="CHEBI:27476"/>
        <dbReference type="ChEBI" id="CHEBI:47002"/>
        <dbReference type="EC" id="5.4.99.62"/>
    </reaction>
</comment>
<evidence type="ECO:0000313" key="8">
    <source>
        <dbReference type="Proteomes" id="UP000199444"/>
    </source>
</evidence>
<keyword evidence="8" id="KW-1185">Reference proteome</keyword>
<dbReference type="GO" id="GO:0005829">
    <property type="term" value="C:cytosol"/>
    <property type="evidence" value="ECO:0007669"/>
    <property type="project" value="TreeGrafter"/>
</dbReference>
<comment type="function">
    <text evidence="6">Catalyzes the interconversion of beta-pyran and beta-furan forms of D-ribose.</text>
</comment>
<comment type="subunit">
    <text evidence="6">Homodecamer.</text>
</comment>
<dbReference type="InterPro" id="IPR007721">
    <property type="entry name" value="RbsD_FucU"/>
</dbReference>
<accession>A0A1H1E4N4</accession>
<dbReference type="GO" id="GO:0019303">
    <property type="term" value="P:D-ribose catabolic process"/>
    <property type="evidence" value="ECO:0007669"/>
    <property type="project" value="UniProtKB-UniRule"/>
</dbReference>
<dbReference type="Pfam" id="PF05025">
    <property type="entry name" value="RbsD_FucU"/>
    <property type="match status" value="1"/>
</dbReference>
<dbReference type="Proteomes" id="UP000199444">
    <property type="component" value="Unassembled WGS sequence"/>
</dbReference>
<feature type="binding site" evidence="6">
    <location>
        <begin position="120"/>
        <end position="122"/>
    </location>
    <ligand>
        <name>substrate</name>
    </ligand>
</feature>
<evidence type="ECO:0000256" key="6">
    <source>
        <dbReference type="HAMAP-Rule" id="MF_01661"/>
    </source>
</evidence>
<comment type="subcellular location">
    <subcellularLocation>
        <location evidence="6">Cytoplasm</location>
    </subcellularLocation>
</comment>
<keyword evidence="4 6" id="KW-0413">Isomerase</keyword>
<feature type="active site" description="Proton donor" evidence="6">
    <location>
        <position position="20"/>
    </location>
</feature>
<name>A0A1H1E4N4_9BACI</name>
<dbReference type="EMBL" id="FNKD01000003">
    <property type="protein sequence ID" value="SDQ83560.1"/>
    <property type="molecule type" value="Genomic_DNA"/>
</dbReference>
<keyword evidence="5 6" id="KW-0119">Carbohydrate metabolism</keyword>
<dbReference type="SUPFAM" id="SSF102546">
    <property type="entry name" value="RbsD-like"/>
    <property type="match status" value="1"/>
</dbReference>
<evidence type="ECO:0000256" key="4">
    <source>
        <dbReference type="ARBA" id="ARBA00023235"/>
    </source>
</evidence>
<organism evidence="7 8">
    <name type="scientific">Virgibacillus salinus</name>
    <dbReference type="NCBI Taxonomy" id="553311"/>
    <lineage>
        <taxon>Bacteria</taxon>
        <taxon>Bacillati</taxon>
        <taxon>Bacillota</taxon>
        <taxon>Bacilli</taxon>
        <taxon>Bacillales</taxon>
        <taxon>Bacillaceae</taxon>
        <taxon>Virgibacillus</taxon>
    </lineage>
</organism>